<dbReference type="KEGG" id="ara:Arad_8109"/>
<dbReference type="AlphaFoldDB" id="B9JHR5"/>
<dbReference type="EMBL" id="CP000629">
    <property type="protein sequence ID" value="ACM29457.1"/>
    <property type="molecule type" value="Genomic_DNA"/>
</dbReference>
<gene>
    <name evidence="1" type="ordered locus">Arad_8109</name>
</gene>
<reference evidence="1 2" key="1">
    <citation type="journal article" date="2009" name="J. Bacteriol.">
        <title>Genome sequences of three Agrobacterium biovars help elucidate the evolution of multichromosome genomes in bacteria.</title>
        <authorList>
            <person name="Slater S.C."/>
            <person name="Goldman B.S."/>
            <person name="Goodner B."/>
            <person name="Setubal J.C."/>
            <person name="Farrand S.K."/>
            <person name="Nester E.W."/>
            <person name="Burr T.J."/>
            <person name="Banta L."/>
            <person name="Dickerman A.W."/>
            <person name="Paulsen I."/>
            <person name="Otten L."/>
            <person name="Suen G."/>
            <person name="Welch R."/>
            <person name="Almeida N.F."/>
            <person name="Arnold F."/>
            <person name="Burton O.T."/>
            <person name="Du Z."/>
            <person name="Ewing A."/>
            <person name="Godsy E."/>
            <person name="Heisel S."/>
            <person name="Houmiel K.L."/>
            <person name="Jhaveri J."/>
            <person name="Lu J."/>
            <person name="Miller N.M."/>
            <person name="Norton S."/>
            <person name="Chen Q."/>
            <person name="Phoolcharoen W."/>
            <person name="Ohlin V."/>
            <person name="Ondrusek D."/>
            <person name="Pride N."/>
            <person name="Stricklin S.L."/>
            <person name="Sun J."/>
            <person name="Wheeler C."/>
            <person name="Wilson L."/>
            <person name="Zhu H."/>
            <person name="Wood D.W."/>
        </authorList>
    </citation>
    <scope>NUCLEOTIDE SEQUENCE [LARGE SCALE GENOMIC DNA]</scope>
    <source>
        <strain evidence="2">K84 / ATCC BAA-868</strain>
    </source>
</reference>
<dbReference type="HOGENOM" id="CLU_2566236_0_0_5"/>
<dbReference type="STRING" id="311403.Arad_8109"/>
<organism evidence="1 2">
    <name type="scientific">Rhizobium rhizogenes (strain K84 / ATCC BAA-868)</name>
    <name type="common">Agrobacterium radiobacter</name>
    <dbReference type="NCBI Taxonomy" id="311403"/>
    <lineage>
        <taxon>Bacteria</taxon>
        <taxon>Pseudomonadati</taxon>
        <taxon>Pseudomonadota</taxon>
        <taxon>Alphaproteobacteria</taxon>
        <taxon>Hyphomicrobiales</taxon>
        <taxon>Rhizobiaceae</taxon>
        <taxon>Rhizobium/Agrobacterium group</taxon>
        <taxon>Rhizobium</taxon>
    </lineage>
</organism>
<dbReference type="Proteomes" id="UP000001600">
    <property type="component" value="Chromosome 2"/>
</dbReference>
<dbReference type="eggNOG" id="COG3319">
    <property type="taxonomic scope" value="Bacteria"/>
</dbReference>
<dbReference type="SUPFAM" id="SSF53474">
    <property type="entry name" value="alpha/beta-Hydrolases"/>
    <property type="match status" value="1"/>
</dbReference>
<evidence type="ECO:0000313" key="2">
    <source>
        <dbReference type="Proteomes" id="UP000001600"/>
    </source>
</evidence>
<name>B9JHR5_RHIR8</name>
<proteinExistence type="predicted"/>
<evidence type="ECO:0000313" key="1">
    <source>
        <dbReference type="EMBL" id="ACM29457.1"/>
    </source>
</evidence>
<dbReference type="RefSeq" id="WP_012649764.1">
    <property type="nucleotide sequence ID" value="NC_011983.1"/>
</dbReference>
<sequence>MNYDPPKAPLRSSLLLFRAVDSMPAGINLPEIRQTPAWGWEDFSAAPVDCHDVPGDHFTCLSAEYAGEIARTLKRRLAEFD</sequence>
<dbReference type="Gene3D" id="3.40.50.1820">
    <property type="entry name" value="alpha/beta hydrolase"/>
    <property type="match status" value="1"/>
</dbReference>
<protein>
    <submittedName>
        <fullName evidence="1">Non-ribosomal peptide synthetase type I polyketide</fullName>
    </submittedName>
</protein>
<accession>B9JHR5</accession>
<dbReference type="InterPro" id="IPR029058">
    <property type="entry name" value="AB_hydrolase_fold"/>
</dbReference>